<dbReference type="GO" id="GO:0045892">
    <property type="term" value="P:negative regulation of DNA-templated transcription"/>
    <property type="evidence" value="ECO:0007669"/>
    <property type="project" value="TreeGrafter"/>
</dbReference>
<reference evidence="6 7" key="1">
    <citation type="submission" date="2016-01" db="EMBL/GenBank/DDBJ databases">
        <authorList>
            <person name="Oliw E.H."/>
        </authorList>
    </citation>
    <scope>NUCLEOTIDE SEQUENCE [LARGE SCALE GENOMIC DNA]</scope>
    <source>
        <strain evidence="6">LMG 27134</strain>
    </source>
</reference>
<dbReference type="Gene3D" id="3.30.450.40">
    <property type="match status" value="1"/>
</dbReference>
<dbReference type="PANTHER" id="PTHR30136">
    <property type="entry name" value="HELIX-TURN-HELIX TRANSCRIPTIONAL REGULATOR, ICLR FAMILY"/>
    <property type="match status" value="1"/>
</dbReference>
<sequence>MKDAASPASNAALSIASHAGSHAASHAALHQDPTPEDTRVLRALIVVEHLAAAGQPFSLSQLSARLHIPKATLARMIESLEALGYVTHIPDSRGADRGITLGPRAAQLALTMLANSTFTRSCRALLRGLVDVLGESCNLTVLDGDAVLYVERVETSEPLRLHMQPGMRVPLHCTASGKLFLSLMKPAERALFLARMPLKAHTYRTFTDTTLLGAELDRLASRGLGIDNEEFVRGMVAVAVPVRKPGGSGVLASLAVHAPTARASLDDLLKNVPKIKETAARLAPLLHADAMPQR</sequence>
<dbReference type="Proteomes" id="UP000054683">
    <property type="component" value="Unassembled WGS sequence"/>
</dbReference>
<dbReference type="InterPro" id="IPR014757">
    <property type="entry name" value="Tscrpt_reg_IclR_C"/>
</dbReference>
<dbReference type="InterPro" id="IPR029016">
    <property type="entry name" value="GAF-like_dom_sf"/>
</dbReference>
<dbReference type="InterPro" id="IPR005471">
    <property type="entry name" value="Tscrpt_reg_IclR_N"/>
</dbReference>
<evidence type="ECO:0000313" key="6">
    <source>
        <dbReference type="EMBL" id="SAL46035.1"/>
    </source>
</evidence>
<dbReference type="GO" id="GO:0003677">
    <property type="term" value="F:DNA binding"/>
    <property type="evidence" value="ECO:0007669"/>
    <property type="project" value="UniProtKB-KW"/>
</dbReference>
<keyword evidence="1" id="KW-0805">Transcription regulation</keyword>
<dbReference type="InterPro" id="IPR036388">
    <property type="entry name" value="WH-like_DNA-bd_sf"/>
</dbReference>
<dbReference type="Pfam" id="PF01614">
    <property type="entry name" value="IclR_C"/>
    <property type="match status" value="1"/>
</dbReference>
<evidence type="ECO:0000256" key="1">
    <source>
        <dbReference type="ARBA" id="ARBA00023015"/>
    </source>
</evidence>
<dbReference type="PANTHER" id="PTHR30136:SF24">
    <property type="entry name" value="HTH-TYPE TRANSCRIPTIONAL REPRESSOR ALLR"/>
    <property type="match status" value="1"/>
</dbReference>
<dbReference type="AlphaFoldDB" id="A0A158HNV1"/>
<accession>A0A158HNV1</accession>
<evidence type="ECO:0000256" key="2">
    <source>
        <dbReference type="ARBA" id="ARBA00023125"/>
    </source>
</evidence>
<evidence type="ECO:0000256" key="3">
    <source>
        <dbReference type="ARBA" id="ARBA00023163"/>
    </source>
</evidence>
<name>A0A158HNV1_9BURK</name>
<dbReference type="InterPro" id="IPR036390">
    <property type="entry name" value="WH_DNA-bd_sf"/>
</dbReference>
<dbReference type="PROSITE" id="PS51078">
    <property type="entry name" value="ICLR_ED"/>
    <property type="match status" value="1"/>
</dbReference>
<dbReference type="InterPro" id="IPR050707">
    <property type="entry name" value="HTH_MetabolicPath_Reg"/>
</dbReference>
<dbReference type="SUPFAM" id="SSF46785">
    <property type="entry name" value="Winged helix' DNA-binding domain"/>
    <property type="match status" value="1"/>
</dbReference>
<protein>
    <submittedName>
        <fullName evidence="6">IclR family transcriptional regulator</fullName>
    </submittedName>
</protein>
<dbReference type="RefSeq" id="WP_082913526.1">
    <property type="nucleotide sequence ID" value="NZ_FCOK02000033.1"/>
</dbReference>
<organism evidence="6 7">
    <name type="scientific">Caballeronia udeis</name>
    <dbReference type="NCBI Taxonomy" id="1232866"/>
    <lineage>
        <taxon>Bacteria</taxon>
        <taxon>Pseudomonadati</taxon>
        <taxon>Pseudomonadota</taxon>
        <taxon>Betaproteobacteria</taxon>
        <taxon>Burkholderiales</taxon>
        <taxon>Burkholderiaceae</taxon>
        <taxon>Caballeronia</taxon>
    </lineage>
</organism>
<dbReference type="PROSITE" id="PS51077">
    <property type="entry name" value="HTH_ICLR"/>
    <property type="match status" value="1"/>
</dbReference>
<feature type="domain" description="IclR-ED" evidence="5">
    <location>
        <begin position="104"/>
        <end position="288"/>
    </location>
</feature>
<dbReference type="SUPFAM" id="SSF55781">
    <property type="entry name" value="GAF domain-like"/>
    <property type="match status" value="1"/>
</dbReference>
<keyword evidence="2" id="KW-0238">DNA-binding</keyword>
<feature type="domain" description="HTH iclR-type" evidence="4">
    <location>
        <begin position="37"/>
        <end position="103"/>
    </location>
</feature>
<dbReference type="GO" id="GO:0003700">
    <property type="term" value="F:DNA-binding transcription factor activity"/>
    <property type="evidence" value="ECO:0007669"/>
    <property type="project" value="TreeGrafter"/>
</dbReference>
<evidence type="ECO:0000259" key="5">
    <source>
        <dbReference type="PROSITE" id="PS51078"/>
    </source>
</evidence>
<dbReference type="Pfam" id="PF09339">
    <property type="entry name" value="HTH_IclR"/>
    <property type="match status" value="1"/>
</dbReference>
<keyword evidence="3" id="KW-0804">Transcription</keyword>
<dbReference type="Gene3D" id="1.10.10.10">
    <property type="entry name" value="Winged helix-like DNA-binding domain superfamily/Winged helix DNA-binding domain"/>
    <property type="match status" value="1"/>
</dbReference>
<gene>
    <name evidence="6" type="ORF">AWB69_04637</name>
</gene>
<dbReference type="EMBL" id="FCOK02000033">
    <property type="protein sequence ID" value="SAL46035.1"/>
    <property type="molecule type" value="Genomic_DNA"/>
</dbReference>
<proteinExistence type="predicted"/>
<evidence type="ECO:0000259" key="4">
    <source>
        <dbReference type="PROSITE" id="PS51077"/>
    </source>
</evidence>
<dbReference type="OrthoDB" id="13103at2"/>
<evidence type="ECO:0000313" key="7">
    <source>
        <dbReference type="Proteomes" id="UP000054683"/>
    </source>
</evidence>